<dbReference type="InterPro" id="IPR029016">
    <property type="entry name" value="GAF-like_dom_sf"/>
</dbReference>
<dbReference type="RefSeq" id="WP_063063461.1">
    <property type="nucleotide sequence ID" value="NZ_JBIALX010000005.1"/>
</dbReference>
<keyword evidence="3" id="KW-0804">Transcription</keyword>
<evidence type="ECO:0000256" key="2">
    <source>
        <dbReference type="ARBA" id="ARBA00023125"/>
    </source>
</evidence>
<feature type="domain" description="IclR-ED" evidence="5">
    <location>
        <begin position="66"/>
        <end position="246"/>
    </location>
</feature>
<evidence type="ECO:0000256" key="1">
    <source>
        <dbReference type="ARBA" id="ARBA00023015"/>
    </source>
</evidence>
<name>A0ABW6NKG6_9NOCA</name>
<dbReference type="SUPFAM" id="SSF55781">
    <property type="entry name" value="GAF domain-like"/>
    <property type="match status" value="1"/>
</dbReference>
<evidence type="ECO:0000259" key="5">
    <source>
        <dbReference type="PROSITE" id="PS51078"/>
    </source>
</evidence>
<dbReference type="PANTHER" id="PTHR30136">
    <property type="entry name" value="HELIX-TURN-HELIX TRANSCRIPTIONAL REGULATOR, ICLR FAMILY"/>
    <property type="match status" value="1"/>
</dbReference>
<dbReference type="SMART" id="SM00346">
    <property type="entry name" value="HTH_ICLR"/>
    <property type="match status" value="1"/>
</dbReference>
<comment type="caution">
    <text evidence="6">The sequence shown here is derived from an EMBL/GenBank/DDBJ whole genome shotgun (WGS) entry which is preliminary data.</text>
</comment>
<keyword evidence="1" id="KW-0805">Transcription regulation</keyword>
<dbReference type="Gene3D" id="1.10.10.10">
    <property type="entry name" value="Winged helix-like DNA-binding domain superfamily/Winged helix DNA-binding domain"/>
    <property type="match status" value="1"/>
</dbReference>
<dbReference type="PROSITE" id="PS51078">
    <property type="entry name" value="ICLR_ED"/>
    <property type="match status" value="1"/>
</dbReference>
<gene>
    <name evidence="6" type="ORF">ACFYTH_15675</name>
</gene>
<proteinExistence type="predicted"/>
<dbReference type="InterPro" id="IPR050707">
    <property type="entry name" value="HTH_MetabolicPath_Reg"/>
</dbReference>
<dbReference type="InterPro" id="IPR014757">
    <property type="entry name" value="Tscrpt_reg_IclR_C"/>
</dbReference>
<dbReference type="InterPro" id="IPR036390">
    <property type="entry name" value="WH_DNA-bd_sf"/>
</dbReference>
<protein>
    <submittedName>
        <fullName evidence="6">IclR family transcriptional regulator</fullName>
    </submittedName>
</protein>
<dbReference type="Gene3D" id="3.30.450.40">
    <property type="match status" value="1"/>
</dbReference>
<feature type="domain" description="HTH iclR-type" evidence="4">
    <location>
        <begin position="13"/>
        <end position="72"/>
    </location>
</feature>
<sequence>MSTRHQTAAPQEHRTVSRVVTILELVARNPQGMTLAELATALEAPRSSVHYIAKGLVATGYLTDVGVYTLGPAVETLLGARSSSVEHLARPSLESLHREFDETVLLCMRVGEQIVYADAIESTRPVRFSARIGERRALYPSSAGRCFLAYSDRRFRDDYLARHIDDPDTRARLQDEFARTTREEVSFADRRTTPDLGGVHAPIFREGVHVAVLTFAGPAARIDARIEQITAAVTAEARQISDRLSLSERTHSA</sequence>
<dbReference type="Pfam" id="PF09339">
    <property type="entry name" value="HTH_IclR"/>
    <property type="match status" value="1"/>
</dbReference>
<evidence type="ECO:0000313" key="6">
    <source>
        <dbReference type="EMBL" id="MFF0454801.1"/>
    </source>
</evidence>
<dbReference type="InterPro" id="IPR036388">
    <property type="entry name" value="WH-like_DNA-bd_sf"/>
</dbReference>
<dbReference type="PANTHER" id="PTHR30136:SF35">
    <property type="entry name" value="HTH-TYPE TRANSCRIPTIONAL REGULATOR RV1719"/>
    <property type="match status" value="1"/>
</dbReference>
<accession>A0ABW6NKG6</accession>
<evidence type="ECO:0000256" key="3">
    <source>
        <dbReference type="ARBA" id="ARBA00023163"/>
    </source>
</evidence>
<dbReference type="InterPro" id="IPR005471">
    <property type="entry name" value="Tscrpt_reg_IclR_N"/>
</dbReference>
<evidence type="ECO:0000259" key="4">
    <source>
        <dbReference type="PROSITE" id="PS51077"/>
    </source>
</evidence>
<keyword evidence="2" id="KW-0238">DNA-binding</keyword>
<dbReference type="Pfam" id="PF01614">
    <property type="entry name" value="IclR_C"/>
    <property type="match status" value="1"/>
</dbReference>
<dbReference type="PROSITE" id="PS51077">
    <property type="entry name" value="HTH_ICLR"/>
    <property type="match status" value="1"/>
</dbReference>
<organism evidence="6 7">
    <name type="scientific">Nocardia africana</name>
    <dbReference type="NCBI Taxonomy" id="134964"/>
    <lineage>
        <taxon>Bacteria</taxon>
        <taxon>Bacillati</taxon>
        <taxon>Actinomycetota</taxon>
        <taxon>Actinomycetes</taxon>
        <taxon>Mycobacteriales</taxon>
        <taxon>Nocardiaceae</taxon>
        <taxon>Nocardia</taxon>
    </lineage>
</organism>
<reference evidence="6 7" key="1">
    <citation type="submission" date="2024-10" db="EMBL/GenBank/DDBJ databases">
        <title>The Natural Products Discovery Center: Release of the First 8490 Sequenced Strains for Exploring Actinobacteria Biosynthetic Diversity.</title>
        <authorList>
            <person name="Kalkreuter E."/>
            <person name="Kautsar S.A."/>
            <person name="Yang D."/>
            <person name="Bader C.D."/>
            <person name="Teijaro C.N."/>
            <person name="Fluegel L."/>
            <person name="Davis C.M."/>
            <person name="Simpson J.R."/>
            <person name="Lauterbach L."/>
            <person name="Steele A.D."/>
            <person name="Gui C."/>
            <person name="Meng S."/>
            <person name="Li G."/>
            <person name="Viehrig K."/>
            <person name="Ye F."/>
            <person name="Su P."/>
            <person name="Kiefer A.F."/>
            <person name="Nichols A."/>
            <person name="Cepeda A.J."/>
            <person name="Yan W."/>
            <person name="Fan B."/>
            <person name="Jiang Y."/>
            <person name="Adhikari A."/>
            <person name="Zheng C.-J."/>
            <person name="Schuster L."/>
            <person name="Cowan T.M."/>
            <person name="Smanski M.J."/>
            <person name="Chevrette M.G."/>
            <person name="De Carvalho L.P.S."/>
            <person name="Shen B."/>
        </authorList>
    </citation>
    <scope>NUCLEOTIDE SEQUENCE [LARGE SCALE GENOMIC DNA]</scope>
    <source>
        <strain evidence="6 7">NPDC004550</strain>
    </source>
</reference>
<dbReference type="EMBL" id="JBIALX010000005">
    <property type="protein sequence ID" value="MFF0454801.1"/>
    <property type="molecule type" value="Genomic_DNA"/>
</dbReference>
<keyword evidence="7" id="KW-1185">Reference proteome</keyword>
<evidence type="ECO:0000313" key="7">
    <source>
        <dbReference type="Proteomes" id="UP001601521"/>
    </source>
</evidence>
<dbReference type="SUPFAM" id="SSF46785">
    <property type="entry name" value="Winged helix' DNA-binding domain"/>
    <property type="match status" value="1"/>
</dbReference>
<dbReference type="Proteomes" id="UP001601521">
    <property type="component" value="Unassembled WGS sequence"/>
</dbReference>